<dbReference type="Pfam" id="PF01926">
    <property type="entry name" value="MMR_HSR1"/>
    <property type="match status" value="1"/>
</dbReference>
<feature type="binding site" evidence="7">
    <location>
        <position position="247"/>
    </location>
    <ligand>
        <name>K(+)</name>
        <dbReference type="ChEBI" id="CHEBI:29103"/>
    </ligand>
</feature>
<dbReference type="NCBIfam" id="TIGR00450">
    <property type="entry name" value="mnmE_trmE_thdF"/>
    <property type="match status" value="1"/>
</dbReference>
<organism evidence="10 11">
    <name type="scientific">Caenispirillum salinarum AK4</name>
    <dbReference type="NCBI Taxonomy" id="1238182"/>
    <lineage>
        <taxon>Bacteria</taxon>
        <taxon>Pseudomonadati</taxon>
        <taxon>Pseudomonadota</taxon>
        <taxon>Alphaproteobacteria</taxon>
        <taxon>Rhodospirillales</taxon>
        <taxon>Novispirillaceae</taxon>
        <taxon>Caenispirillum</taxon>
    </lineage>
</organism>
<feature type="binding site" evidence="7">
    <location>
        <begin position="270"/>
        <end position="273"/>
    </location>
    <ligand>
        <name>GTP</name>
        <dbReference type="ChEBI" id="CHEBI:37565"/>
    </ligand>
</feature>
<feature type="binding site" evidence="7">
    <location>
        <position position="80"/>
    </location>
    <ligand>
        <name>(6S)-5-formyl-5,6,7,8-tetrahydrofolate</name>
        <dbReference type="ChEBI" id="CHEBI:57457"/>
    </ligand>
</feature>
<proteinExistence type="inferred from homology"/>
<dbReference type="Pfam" id="PF10396">
    <property type="entry name" value="TrmE_N"/>
    <property type="match status" value="1"/>
</dbReference>
<keyword evidence="7" id="KW-0963">Cytoplasm</keyword>
<name>K9HPJ3_9PROT</name>
<dbReference type="GO" id="GO:0002098">
    <property type="term" value="P:tRNA wobble uridine modification"/>
    <property type="evidence" value="ECO:0007669"/>
    <property type="project" value="TreeGrafter"/>
</dbReference>
<dbReference type="InterPro" id="IPR004520">
    <property type="entry name" value="GTPase_MnmE"/>
</dbReference>
<dbReference type="InterPro" id="IPR025867">
    <property type="entry name" value="MnmE_helical"/>
</dbReference>
<sequence>MTPTIFAPATAPGRAGVAIVRISGPLADAALSALTAGAPLPQPRRAARVRVSGEGGEQVDDGLALRFPAPASFTGEDVVELHLHGSRAVMEAVMALLSAQEGLRVAEPGEFTRRAFENGKMDLTQAEALADLIDAETAAQRRQALRQMDGALARLYDAWRDRLVRALAHLEAFIDFPDEELPPAAERAIWGSVEGLTAEMRSHLDDGHRGERLRDGLHIAIIGPPNAGKSSLLNALAQREAAIVSDIAGTTRDVVDVHLDLGGYPVVLADTAGLREAAETIESEGIRRARARAEQADLRLAVFDGAEWPAVDDHTLSLVDDSALVVVNKADLGAVPEAPAVNGQPALPLSVKTGRGLDTLLERLTALVADRLSGGSAAPALTRARHRAALAECVDALARAQAADLAELAAEDLRLAVRALGRITGRVEVDELLDVIFRDFCIGK</sequence>
<dbReference type="InterPro" id="IPR027417">
    <property type="entry name" value="P-loop_NTPase"/>
</dbReference>
<dbReference type="STRING" id="1238182.C882_3232"/>
<comment type="cofactor">
    <cofactor evidence="7">
        <name>K(+)</name>
        <dbReference type="ChEBI" id="CHEBI:29103"/>
    </cofactor>
    <text evidence="7">Binds 1 potassium ion per subunit.</text>
</comment>
<protein>
    <recommendedName>
        <fullName evidence="7">tRNA modification GTPase MnmE</fullName>
        <ecNumber evidence="7">3.6.-.-</ecNumber>
    </recommendedName>
</protein>
<dbReference type="PRINTS" id="PR00326">
    <property type="entry name" value="GTP1OBG"/>
</dbReference>
<dbReference type="EMBL" id="ANHY01000004">
    <property type="protein sequence ID" value="EKV32168.1"/>
    <property type="molecule type" value="Genomic_DNA"/>
</dbReference>
<dbReference type="PATRIC" id="fig|1238182.3.peg.980"/>
<accession>K9HPJ3</accession>
<feature type="binding site" evidence="7">
    <location>
        <position position="21"/>
    </location>
    <ligand>
        <name>(6S)-5-formyl-5,6,7,8-tetrahydrofolate</name>
        <dbReference type="ChEBI" id="CHEBI:57457"/>
    </ligand>
</feature>
<dbReference type="eggNOG" id="COG0486">
    <property type="taxonomic scope" value="Bacteria"/>
</dbReference>
<feature type="domain" description="TrmE-type G" evidence="9">
    <location>
        <begin position="216"/>
        <end position="369"/>
    </location>
</feature>
<comment type="similarity">
    <text evidence="1 7 8">Belongs to the TRAFAC class TrmE-Era-EngA-EngB-Septin-like GTPase superfamily. TrmE GTPase family.</text>
</comment>
<dbReference type="SUPFAM" id="SSF116878">
    <property type="entry name" value="TrmE connector domain"/>
    <property type="match status" value="1"/>
</dbReference>
<dbReference type="GO" id="GO:0003924">
    <property type="term" value="F:GTPase activity"/>
    <property type="evidence" value="ECO:0007669"/>
    <property type="project" value="UniProtKB-UniRule"/>
</dbReference>
<evidence type="ECO:0000256" key="5">
    <source>
        <dbReference type="ARBA" id="ARBA00022958"/>
    </source>
</evidence>
<keyword evidence="5 7" id="KW-0630">Potassium</keyword>
<dbReference type="EC" id="3.6.-.-" evidence="7"/>
<keyword evidence="4 7" id="KW-0378">Hydrolase</keyword>
<dbReference type="PANTHER" id="PTHR42714:SF2">
    <property type="entry name" value="TRNA MODIFICATION GTPASE GTPBP3, MITOCHONDRIAL"/>
    <property type="match status" value="1"/>
</dbReference>
<dbReference type="GO" id="GO:0005737">
    <property type="term" value="C:cytoplasm"/>
    <property type="evidence" value="ECO:0007669"/>
    <property type="project" value="UniProtKB-SubCell"/>
</dbReference>
<dbReference type="PROSITE" id="PS51709">
    <property type="entry name" value="G_TRME"/>
    <property type="match status" value="1"/>
</dbReference>
<feature type="binding site" evidence="7">
    <location>
        <begin position="226"/>
        <end position="231"/>
    </location>
    <ligand>
        <name>GTP</name>
        <dbReference type="ChEBI" id="CHEBI:37565"/>
    </ligand>
</feature>
<dbReference type="OrthoDB" id="9805918at2"/>
<comment type="subunit">
    <text evidence="7">Homodimer. Heterotetramer of two MnmE and two MnmG subunits.</text>
</comment>
<feature type="binding site" evidence="7">
    <location>
        <position position="245"/>
    </location>
    <ligand>
        <name>K(+)</name>
        <dbReference type="ChEBI" id="CHEBI:29103"/>
    </ligand>
</feature>
<dbReference type="Gene3D" id="1.20.120.430">
    <property type="entry name" value="tRNA modification GTPase MnmE domain 2"/>
    <property type="match status" value="1"/>
</dbReference>
<comment type="caution">
    <text evidence="10">The sequence shown here is derived from an EMBL/GenBank/DDBJ whole genome shotgun (WGS) entry which is preliminary data.</text>
</comment>
<gene>
    <name evidence="7" type="primary">mnmE</name>
    <name evidence="7" type="synonym">trmE</name>
    <name evidence="10" type="ORF">C882_3232</name>
</gene>
<evidence type="ECO:0000256" key="4">
    <source>
        <dbReference type="ARBA" id="ARBA00022801"/>
    </source>
</evidence>
<comment type="caution">
    <text evidence="7">Lacks conserved residue(s) required for the propagation of feature annotation.</text>
</comment>
<comment type="subcellular location">
    <subcellularLocation>
        <location evidence="7">Cytoplasm</location>
    </subcellularLocation>
</comment>
<dbReference type="InterPro" id="IPR027368">
    <property type="entry name" value="MnmE_dom2"/>
</dbReference>
<feature type="binding site" evidence="7">
    <location>
        <begin position="328"/>
        <end position="331"/>
    </location>
    <ligand>
        <name>GTP</name>
        <dbReference type="ChEBI" id="CHEBI:37565"/>
    </ligand>
</feature>
<dbReference type="CDD" id="cd04164">
    <property type="entry name" value="trmE"/>
    <property type="match status" value="1"/>
</dbReference>
<evidence type="ECO:0000259" key="9">
    <source>
        <dbReference type="PROSITE" id="PS51709"/>
    </source>
</evidence>
<dbReference type="InterPro" id="IPR018948">
    <property type="entry name" value="GTP-bd_TrmE_N"/>
</dbReference>
<feature type="binding site" evidence="7">
    <location>
        <position position="444"/>
    </location>
    <ligand>
        <name>(6S)-5-formyl-5,6,7,8-tetrahydrofolate</name>
        <dbReference type="ChEBI" id="CHEBI:57457"/>
    </ligand>
</feature>
<feature type="binding site" evidence="7">
    <location>
        <position position="250"/>
    </location>
    <ligand>
        <name>K(+)</name>
        <dbReference type="ChEBI" id="CHEBI:29103"/>
    </ligand>
</feature>
<dbReference type="InterPro" id="IPR027266">
    <property type="entry name" value="TrmE/GcvT-like"/>
</dbReference>
<keyword evidence="7" id="KW-0479">Metal-binding</keyword>
<dbReference type="Proteomes" id="UP000009881">
    <property type="component" value="Unassembled WGS sequence"/>
</dbReference>
<dbReference type="RefSeq" id="WP_009539429.1">
    <property type="nucleotide sequence ID" value="NZ_ANHY01000004.1"/>
</dbReference>
<feature type="binding site" evidence="7">
    <location>
        <begin position="245"/>
        <end position="251"/>
    </location>
    <ligand>
        <name>GTP</name>
        <dbReference type="ChEBI" id="CHEBI:37565"/>
    </ligand>
</feature>
<keyword evidence="2 7" id="KW-0819">tRNA processing</keyword>
<dbReference type="GO" id="GO:0030488">
    <property type="term" value="P:tRNA methylation"/>
    <property type="evidence" value="ECO:0007669"/>
    <property type="project" value="TreeGrafter"/>
</dbReference>
<evidence type="ECO:0000313" key="11">
    <source>
        <dbReference type="Proteomes" id="UP000009881"/>
    </source>
</evidence>
<dbReference type="InterPro" id="IPR005225">
    <property type="entry name" value="Small_GTP-bd"/>
</dbReference>
<dbReference type="SUPFAM" id="SSF52540">
    <property type="entry name" value="P-loop containing nucleoside triphosphate hydrolases"/>
    <property type="match status" value="1"/>
</dbReference>
<evidence type="ECO:0000256" key="1">
    <source>
        <dbReference type="ARBA" id="ARBA00011043"/>
    </source>
</evidence>
<evidence type="ECO:0000256" key="3">
    <source>
        <dbReference type="ARBA" id="ARBA00022741"/>
    </source>
</evidence>
<feature type="binding site" evidence="7">
    <location>
        <position position="226"/>
    </location>
    <ligand>
        <name>K(+)</name>
        <dbReference type="ChEBI" id="CHEBI:29103"/>
    </ligand>
</feature>
<evidence type="ECO:0000256" key="2">
    <source>
        <dbReference type="ARBA" id="ARBA00022694"/>
    </source>
</evidence>
<dbReference type="CDD" id="cd14858">
    <property type="entry name" value="TrmE_N"/>
    <property type="match status" value="1"/>
</dbReference>
<keyword evidence="3 7" id="KW-0547">Nucleotide-binding</keyword>
<dbReference type="Pfam" id="PF12631">
    <property type="entry name" value="MnmE_helical"/>
    <property type="match status" value="1"/>
</dbReference>
<comment type="function">
    <text evidence="7">Exhibits a very high intrinsic GTPase hydrolysis rate. Involved in the addition of a carboxymethylaminomethyl (cmnm) group at the wobble position (U34) of certain tRNAs, forming tRNA-cmnm(5)s(2)U34.</text>
</comment>
<dbReference type="NCBIfam" id="TIGR00231">
    <property type="entry name" value="small_GTP"/>
    <property type="match status" value="1"/>
</dbReference>
<keyword evidence="11" id="KW-1185">Reference proteome</keyword>
<evidence type="ECO:0000256" key="7">
    <source>
        <dbReference type="HAMAP-Rule" id="MF_00379"/>
    </source>
</evidence>
<dbReference type="AlphaFoldDB" id="K9HPJ3"/>
<dbReference type="InterPro" id="IPR031168">
    <property type="entry name" value="G_TrmE"/>
</dbReference>
<feature type="binding site" evidence="7">
    <location>
        <position position="230"/>
    </location>
    <ligand>
        <name>Mg(2+)</name>
        <dbReference type="ChEBI" id="CHEBI:18420"/>
    </ligand>
</feature>
<reference evidence="10 11" key="1">
    <citation type="journal article" date="2013" name="Genome Announc.">
        <title>Draft Genome Sequence of an Alphaproteobacterium, Caenispirillum salinarum AK4(T), Isolated from a Solar Saltern.</title>
        <authorList>
            <person name="Khatri I."/>
            <person name="Singh A."/>
            <person name="Korpole S."/>
            <person name="Pinnaka A.K."/>
            <person name="Subramanian S."/>
        </authorList>
    </citation>
    <scope>NUCLEOTIDE SEQUENCE [LARGE SCALE GENOMIC DNA]</scope>
    <source>
        <strain evidence="10 11">AK4</strain>
    </source>
</reference>
<feature type="binding site" evidence="7">
    <location>
        <position position="120"/>
    </location>
    <ligand>
        <name>(6S)-5-formyl-5,6,7,8-tetrahydrofolate</name>
        <dbReference type="ChEBI" id="CHEBI:57457"/>
    </ligand>
</feature>
<dbReference type="Gene3D" id="3.30.1360.120">
    <property type="entry name" value="Probable tRNA modification gtpase trme, domain 1"/>
    <property type="match status" value="1"/>
</dbReference>
<dbReference type="GO" id="GO:0046872">
    <property type="term" value="F:metal ion binding"/>
    <property type="evidence" value="ECO:0007669"/>
    <property type="project" value="UniProtKB-KW"/>
</dbReference>
<dbReference type="PANTHER" id="PTHR42714">
    <property type="entry name" value="TRNA MODIFICATION GTPASE GTPBP3"/>
    <property type="match status" value="1"/>
</dbReference>
<dbReference type="NCBIfam" id="NF003661">
    <property type="entry name" value="PRK05291.1-3"/>
    <property type="match status" value="1"/>
</dbReference>
<keyword evidence="6 7" id="KW-0342">GTP-binding</keyword>
<keyword evidence="7" id="KW-0460">Magnesium</keyword>
<dbReference type="FunFam" id="3.30.1360.120:FF:000007">
    <property type="entry name" value="tRNA modification GTPase GTPBP3, mitochondrial"/>
    <property type="match status" value="1"/>
</dbReference>
<dbReference type="InterPro" id="IPR006073">
    <property type="entry name" value="GTP-bd"/>
</dbReference>
<feature type="binding site" evidence="7">
    <location>
        <position position="251"/>
    </location>
    <ligand>
        <name>Mg(2+)</name>
        <dbReference type="ChEBI" id="CHEBI:18420"/>
    </ligand>
</feature>
<dbReference type="Gene3D" id="3.40.50.300">
    <property type="entry name" value="P-loop containing nucleotide triphosphate hydrolases"/>
    <property type="match status" value="1"/>
</dbReference>
<dbReference type="GO" id="GO:0005525">
    <property type="term" value="F:GTP binding"/>
    <property type="evidence" value="ECO:0007669"/>
    <property type="project" value="UniProtKB-UniRule"/>
</dbReference>
<evidence type="ECO:0000313" key="10">
    <source>
        <dbReference type="EMBL" id="EKV32168.1"/>
    </source>
</evidence>
<dbReference type="HAMAP" id="MF_00379">
    <property type="entry name" value="GTPase_MnmE"/>
    <property type="match status" value="1"/>
</dbReference>
<evidence type="ECO:0000256" key="6">
    <source>
        <dbReference type="ARBA" id="ARBA00023134"/>
    </source>
</evidence>
<evidence type="ECO:0000256" key="8">
    <source>
        <dbReference type="RuleBase" id="RU003313"/>
    </source>
</evidence>